<keyword evidence="2" id="KW-1185">Reference proteome</keyword>
<gene>
    <name evidence="1" type="ORF">O6H91_18G065700</name>
</gene>
<organism evidence="1 2">
    <name type="scientific">Diphasiastrum complanatum</name>
    <name type="common">Issler's clubmoss</name>
    <name type="synonym">Lycopodium complanatum</name>
    <dbReference type="NCBI Taxonomy" id="34168"/>
    <lineage>
        <taxon>Eukaryota</taxon>
        <taxon>Viridiplantae</taxon>
        <taxon>Streptophyta</taxon>
        <taxon>Embryophyta</taxon>
        <taxon>Tracheophyta</taxon>
        <taxon>Lycopodiopsida</taxon>
        <taxon>Lycopodiales</taxon>
        <taxon>Lycopodiaceae</taxon>
        <taxon>Lycopodioideae</taxon>
        <taxon>Diphasiastrum</taxon>
    </lineage>
</organism>
<protein>
    <submittedName>
        <fullName evidence="1">Uncharacterized protein</fullName>
    </submittedName>
</protein>
<sequence>MTCGCKETDKIRSIILYTSSNSKILMDLFMLPFICLFENCYMRESWQGAAFQLSSSQESKENVDYVYVIPPEVGGYWKYSDPICQSPRSLHKTPLIMLIVIYMASIMQDIGNILTICKAPA</sequence>
<comment type="caution">
    <text evidence="1">The sequence shown here is derived from an EMBL/GenBank/DDBJ whole genome shotgun (WGS) entry which is preliminary data.</text>
</comment>
<name>A0ACC2B269_DIPCM</name>
<accession>A0ACC2B269</accession>
<evidence type="ECO:0000313" key="1">
    <source>
        <dbReference type="EMBL" id="KAJ7523866.1"/>
    </source>
</evidence>
<dbReference type="EMBL" id="CM055109">
    <property type="protein sequence ID" value="KAJ7523866.1"/>
    <property type="molecule type" value="Genomic_DNA"/>
</dbReference>
<reference evidence="2" key="1">
    <citation type="journal article" date="2024" name="Proc. Natl. Acad. Sci. U.S.A.">
        <title>Extraordinary preservation of gene collinearity over three hundred million years revealed in homosporous lycophytes.</title>
        <authorList>
            <person name="Li C."/>
            <person name="Wickell D."/>
            <person name="Kuo L.Y."/>
            <person name="Chen X."/>
            <person name="Nie B."/>
            <person name="Liao X."/>
            <person name="Peng D."/>
            <person name="Ji J."/>
            <person name="Jenkins J."/>
            <person name="Williams M."/>
            <person name="Shu S."/>
            <person name="Plott C."/>
            <person name="Barry K."/>
            <person name="Rajasekar S."/>
            <person name="Grimwood J."/>
            <person name="Han X."/>
            <person name="Sun S."/>
            <person name="Hou Z."/>
            <person name="He W."/>
            <person name="Dai G."/>
            <person name="Sun C."/>
            <person name="Schmutz J."/>
            <person name="Leebens-Mack J.H."/>
            <person name="Li F.W."/>
            <person name="Wang L."/>
        </authorList>
    </citation>
    <scope>NUCLEOTIDE SEQUENCE [LARGE SCALE GENOMIC DNA]</scope>
    <source>
        <strain evidence="2">cv. PW_Plant_1</strain>
    </source>
</reference>
<dbReference type="Proteomes" id="UP001162992">
    <property type="component" value="Chromosome 18"/>
</dbReference>
<evidence type="ECO:0000313" key="2">
    <source>
        <dbReference type="Proteomes" id="UP001162992"/>
    </source>
</evidence>
<proteinExistence type="predicted"/>